<keyword evidence="3" id="KW-1185">Reference proteome</keyword>
<name>A0AAP0HLS5_9MAGN</name>
<dbReference type="AlphaFoldDB" id="A0AAP0HLS5"/>
<feature type="region of interest" description="Disordered" evidence="1">
    <location>
        <begin position="231"/>
        <end position="250"/>
    </location>
</feature>
<proteinExistence type="predicted"/>
<evidence type="ECO:0000313" key="3">
    <source>
        <dbReference type="Proteomes" id="UP001420932"/>
    </source>
</evidence>
<protein>
    <submittedName>
        <fullName evidence="2">Uncharacterized protein</fullName>
    </submittedName>
</protein>
<dbReference type="EMBL" id="JBBNAF010000013">
    <property type="protein sequence ID" value="KAK9087495.1"/>
    <property type="molecule type" value="Genomic_DNA"/>
</dbReference>
<gene>
    <name evidence="2" type="ORF">Syun_029889</name>
</gene>
<sequence length="250" mass="27216">MFFPSLTTRGPTFPGSLSLSPPSLAEISLPNPKSPPSRLGARSGCRPAAVLVLVLMQSSVREVVKLYETEKSFVVEVQRALSGLRYTALIAPERLSDSPGYASAYSFFDLVGYSVVTPSWRSIGKVRGYTFNINLGAVELLELDSFGFNIIPSSLPVDDEAVYLNVASECPKGRVYGLGSLGRKNRRYADPGASTSQMPEIVPRADFDIVVEQLRKVMAFMHQQLGMTMDGVGLTQAQPPPPPHDQRQPP</sequence>
<dbReference type="Proteomes" id="UP001420932">
    <property type="component" value="Unassembled WGS sequence"/>
</dbReference>
<evidence type="ECO:0000313" key="2">
    <source>
        <dbReference type="EMBL" id="KAK9087495.1"/>
    </source>
</evidence>
<dbReference type="PANTHER" id="PTHR36740">
    <property type="entry name" value="PRC DOMAIN-CONTAINING PROTEIN"/>
    <property type="match status" value="1"/>
</dbReference>
<accession>A0AAP0HLS5</accession>
<dbReference type="PANTHER" id="PTHR36740:SF1">
    <property type="entry name" value="PRC-BARREL DOMAIN-CONTAINING PROTEIN"/>
    <property type="match status" value="1"/>
</dbReference>
<evidence type="ECO:0000256" key="1">
    <source>
        <dbReference type="SAM" id="MobiDB-lite"/>
    </source>
</evidence>
<organism evidence="2 3">
    <name type="scientific">Stephania yunnanensis</name>
    <dbReference type="NCBI Taxonomy" id="152371"/>
    <lineage>
        <taxon>Eukaryota</taxon>
        <taxon>Viridiplantae</taxon>
        <taxon>Streptophyta</taxon>
        <taxon>Embryophyta</taxon>
        <taxon>Tracheophyta</taxon>
        <taxon>Spermatophyta</taxon>
        <taxon>Magnoliopsida</taxon>
        <taxon>Ranunculales</taxon>
        <taxon>Menispermaceae</taxon>
        <taxon>Menispermoideae</taxon>
        <taxon>Cissampelideae</taxon>
        <taxon>Stephania</taxon>
    </lineage>
</organism>
<comment type="caution">
    <text evidence="2">The sequence shown here is derived from an EMBL/GenBank/DDBJ whole genome shotgun (WGS) entry which is preliminary data.</text>
</comment>
<reference evidence="2 3" key="1">
    <citation type="submission" date="2024-01" db="EMBL/GenBank/DDBJ databases">
        <title>Genome assemblies of Stephania.</title>
        <authorList>
            <person name="Yang L."/>
        </authorList>
    </citation>
    <scope>NUCLEOTIDE SEQUENCE [LARGE SCALE GENOMIC DNA]</scope>
    <source>
        <strain evidence="2">YNDBR</strain>
        <tissue evidence="2">Leaf</tissue>
    </source>
</reference>